<evidence type="ECO:0000256" key="2">
    <source>
        <dbReference type="SAM" id="Phobius"/>
    </source>
</evidence>
<evidence type="ECO:0000313" key="3">
    <source>
        <dbReference type="EMBL" id="CAB0038835.1"/>
    </source>
</evidence>
<dbReference type="EMBL" id="CADCXV010000928">
    <property type="protein sequence ID" value="CAB0038835.1"/>
    <property type="molecule type" value="Genomic_DNA"/>
</dbReference>
<protein>
    <submittedName>
        <fullName evidence="3">Uncharacterized protein</fullName>
    </submittedName>
</protein>
<feature type="region of interest" description="Disordered" evidence="1">
    <location>
        <begin position="549"/>
        <end position="648"/>
    </location>
</feature>
<evidence type="ECO:0000313" key="4">
    <source>
        <dbReference type="Proteomes" id="UP000479190"/>
    </source>
</evidence>
<feature type="region of interest" description="Disordered" evidence="1">
    <location>
        <begin position="294"/>
        <end position="347"/>
    </location>
</feature>
<feature type="transmembrane region" description="Helical" evidence="2">
    <location>
        <begin position="12"/>
        <end position="29"/>
    </location>
</feature>
<keyword evidence="4" id="KW-1185">Reference proteome</keyword>
<proteinExistence type="predicted"/>
<feature type="region of interest" description="Disordered" evidence="1">
    <location>
        <begin position="370"/>
        <end position="463"/>
    </location>
</feature>
<dbReference type="AlphaFoldDB" id="A0A6H5INS2"/>
<keyword evidence="2" id="KW-0812">Transmembrane</keyword>
<keyword evidence="2" id="KW-0472">Membrane</keyword>
<gene>
    <name evidence="3" type="ORF">TBRA_LOCUS10602</name>
</gene>
<evidence type="ECO:0000256" key="1">
    <source>
        <dbReference type="SAM" id="MobiDB-lite"/>
    </source>
</evidence>
<feature type="compositionally biased region" description="Low complexity" evidence="1">
    <location>
        <begin position="581"/>
        <end position="597"/>
    </location>
</feature>
<feature type="compositionally biased region" description="Basic residues" evidence="1">
    <location>
        <begin position="399"/>
        <end position="412"/>
    </location>
</feature>
<feature type="compositionally biased region" description="Low complexity" evidence="1">
    <location>
        <begin position="630"/>
        <end position="648"/>
    </location>
</feature>
<name>A0A6H5INS2_9HYME</name>
<organism evidence="3 4">
    <name type="scientific">Trichogramma brassicae</name>
    <dbReference type="NCBI Taxonomy" id="86971"/>
    <lineage>
        <taxon>Eukaryota</taxon>
        <taxon>Metazoa</taxon>
        <taxon>Ecdysozoa</taxon>
        <taxon>Arthropoda</taxon>
        <taxon>Hexapoda</taxon>
        <taxon>Insecta</taxon>
        <taxon>Pterygota</taxon>
        <taxon>Neoptera</taxon>
        <taxon>Endopterygota</taxon>
        <taxon>Hymenoptera</taxon>
        <taxon>Apocrita</taxon>
        <taxon>Proctotrupomorpha</taxon>
        <taxon>Chalcidoidea</taxon>
        <taxon>Trichogrammatidae</taxon>
        <taxon>Trichogramma</taxon>
    </lineage>
</organism>
<dbReference type="Proteomes" id="UP000479190">
    <property type="component" value="Unassembled WGS sequence"/>
</dbReference>
<keyword evidence="2" id="KW-1133">Transmembrane helix</keyword>
<sequence>MSSRVQAIPRPVLLLVIFPPLLIYLFYKIPERTGSHAVEAANPQCRAATMHALRIPLCPRDKIIIKSSSIIHTHNKGFSPASKRVQELQLKHRRSHIITRVYIVVYLWQWSQELARALRGDNHYYIATSLAMYIGKRALDAPITVVSVVVVVFELGTGAARSAAAAAVGRLRGGASGPSDRRRVPAQSGLRRRGAALALRARLLRLPGLLRALQRHPMLGVQAVGQGLPRRRAVHAESGKQHLSRERVSLPARLSRVSRPHVLASGQTGPDLLQQQALPALGQRHALRLSAARSVRPVSVHGADAPGRRRLSARRAGEARGAHGLATGPQRQRQRGRLRRQAQLQSHAPVGRRRCWCSVVLVEKRDDAAVDGGTHSADADEPRDQALGAGGASAERAARGRLHRRRGGKHGARSVDADFNSSRTPAIGHQDRSARRGRRPQSVARVPRPGLLPRSRVQARRPELALPRRRVRLRFEGQQRHLVQRAQDRLRPGHVPVSRHRPVHQLVLRLRRQAALPRRQRRGVSAGPGPLQVSRAGVQVSLERQVRLEGGPLRRRQGLPEQRGRAGLRRSEKYDARRARSAATTASACRPTSSATRWSPAGTGATSRARPVARATVAACRPTDSARSDAPTGAAAPTPSPAAARTAAATTPTRYIATFAQINQY</sequence>
<reference evidence="3 4" key="1">
    <citation type="submission" date="2020-02" db="EMBL/GenBank/DDBJ databases">
        <authorList>
            <person name="Ferguson B K."/>
        </authorList>
    </citation>
    <scope>NUCLEOTIDE SEQUENCE [LARGE SCALE GENOMIC DNA]</scope>
</reference>
<accession>A0A6H5INS2</accession>
<feature type="compositionally biased region" description="Low complexity" evidence="1">
    <location>
        <begin position="605"/>
        <end position="623"/>
    </location>
</feature>
<feature type="compositionally biased region" description="Basic and acidic residues" evidence="1">
    <location>
        <begin position="569"/>
        <end position="578"/>
    </location>
</feature>